<evidence type="ECO:0000313" key="4">
    <source>
        <dbReference type="Proteomes" id="UP001139035"/>
    </source>
</evidence>
<keyword evidence="1" id="KW-1133">Transmembrane helix</keyword>
<protein>
    <submittedName>
        <fullName evidence="3">Uncharacterized protein</fullName>
    </submittedName>
</protein>
<dbReference type="Proteomes" id="UP001139035">
    <property type="component" value="Unassembled WGS sequence"/>
</dbReference>
<keyword evidence="1" id="KW-0812">Transmembrane</keyword>
<evidence type="ECO:0000313" key="3">
    <source>
        <dbReference type="EMBL" id="MCE7028696.1"/>
    </source>
</evidence>
<dbReference type="RefSeq" id="WP_233718705.1">
    <property type="nucleotide sequence ID" value="NZ_JAJUWU010000005.1"/>
</dbReference>
<organism evidence="3 4">
    <name type="scientific">Jiella avicenniae</name>
    <dbReference type="NCBI Taxonomy" id="2907202"/>
    <lineage>
        <taxon>Bacteria</taxon>
        <taxon>Pseudomonadati</taxon>
        <taxon>Pseudomonadota</taxon>
        <taxon>Alphaproteobacteria</taxon>
        <taxon>Hyphomicrobiales</taxon>
        <taxon>Aurantimonadaceae</taxon>
        <taxon>Jiella</taxon>
    </lineage>
</organism>
<name>A0A9X1P215_9HYPH</name>
<keyword evidence="1" id="KW-0472">Membrane</keyword>
<accession>A0A9X1P215</accession>
<gene>
    <name evidence="2" type="ORF">LZD57_06600</name>
    <name evidence="3" type="ORF">LZD57_11915</name>
</gene>
<sequence>MQRQQEAPAFASTDAVFQAAAAGVVVAALIQLTAALAGFGLVDGLYEAGPGLPVVSTASAFWVAASAFAFVVAGFAGARLADAHRFRDALFCGLLTFSGALIAAVVVLTLRPPSLVDRSLGPVGHAVAAMAAADRTSLPDAALDLSALRGEVLAFLDPADADDRTPGRAETSRDDSRAALATVLAGIAETADEAAVAAAVDAIEAAAGVTEPVAERRLTDWQRAHDGALRNARRSAAAATGAVSSACFSAFVALVAAMLASLLGSVLGRTRDRVVEFGA</sequence>
<feature type="transmembrane region" description="Helical" evidence="1">
    <location>
        <begin position="20"/>
        <end position="42"/>
    </location>
</feature>
<feature type="transmembrane region" description="Helical" evidence="1">
    <location>
        <begin position="54"/>
        <end position="77"/>
    </location>
</feature>
<feature type="transmembrane region" description="Helical" evidence="1">
    <location>
        <begin position="89"/>
        <end position="110"/>
    </location>
</feature>
<proteinExistence type="predicted"/>
<keyword evidence="4" id="KW-1185">Reference proteome</keyword>
<dbReference type="EMBL" id="JAJUWU010000010">
    <property type="protein sequence ID" value="MCE7028696.1"/>
    <property type="molecule type" value="Genomic_DNA"/>
</dbReference>
<comment type="caution">
    <text evidence="3">The sequence shown here is derived from an EMBL/GenBank/DDBJ whole genome shotgun (WGS) entry which is preliminary data.</text>
</comment>
<evidence type="ECO:0000256" key="1">
    <source>
        <dbReference type="SAM" id="Phobius"/>
    </source>
</evidence>
<feature type="transmembrane region" description="Helical" evidence="1">
    <location>
        <begin position="236"/>
        <end position="263"/>
    </location>
</feature>
<dbReference type="AlphaFoldDB" id="A0A9X1P215"/>
<dbReference type="EMBL" id="JAJUWU010000005">
    <property type="protein sequence ID" value="MCE7027654.1"/>
    <property type="molecule type" value="Genomic_DNA"/>
</dbReference>
<reference evidence="3" key="1">
    <citation type="submission" date="2022-01" db="EMBL/GenBank/DDBJ databases">
        <title>Jiella avicenniae sp. nov., a novel endophytic bacterium isolated from bark of Avicennia marina.</title>
        <authorList>
            <person name="Tuo L."/>
        </authorList>
    </citation>
    <scope>NUCLEOTIDE SEQUENCE</scope>
    <source>
        <strain evidence="3">CBK1P-4</strain>
    </source>
</reference>
<evidence type="ECO:0000313" key="2">
    <source>
        <dbReference type="EMBL" id="MCE7027654.1"/>
    </source>
</evidence>